<dbReference type="InterPro" id="IPR009594">
    <property type="entry name" value="Tscrpt_reg_HTH_AraC_N"/>
</dbReference>
<sequence length="299" mass="32909">MTMDAELLARAVLKIAHQDGDYLTQIPALRVYRRSQVSAPMPCIYGLGLGIAVQGAKRVTLGSDIFDYSVNQSLVTSIDVPVVAHVTQASVDEPYLGVWLDLDARVISQLVSEMEFVRDLKPGSARALSVVDLDKNLLDALCRLIRLLDEPALLPTLAPLIQQEITLRLLHGAHGPILRHLVTIGSPGQQVARVISWLKLNFTQDVLVDDLAAKAHMSASTFRQHFRAVTGMSPLQYIKNLRLQEARQLMMNDSLDASSAAVQVGYESASQFSREYTRLFGAPPLRDVKNFRVGDIAGK</sequence>
<dbReference type="PANTHER" id="PTHR43436:SF1">
    <property type="entry name" value="TRANSCRIPTIONAL REGULATORY PROTEIN"/>
    <property type="match status" value="1"/>
</dbReference>
<comment type="caution">
    <text evidence="4">The sequence shown here is derived from an EMBL/GenBank/DDBJ whole genome shotgun (WGS) entry which is preliminary data.</text>
</comment>
<protein>
    <submittedName>
        <fullName evidence="4">AraC family transcriptional regulator</fullName>
    </submittedName>
</protein>
<dbReference type="SMART" id="SM00342">
    <property type="entry name" value="HTH_ARAC"/>
    <property type="match status" value="1"/>
</dbReference>
<organism evidence="4 5">
    <name type="scientific">Cellvibrio polysaccharolyticus</name>
    <dbReference type="NCBI Taxonomy" id="2082724"/>
    <lineage>
        <taxon>Bacteria</taxon>
        <taxon>Pseudomonadati</taxon>
        <taxon>Pseudomonadota</taxon>
        <taxon>Gammaproteobacteria</taxon>
        <taxon>Cellvibrionales</taxon>
        <taxon>Cellvibrionaceae</taxon>
        <taxon>Cellvibrio</taxon>
    </lineage>
</organism>
<dbReference type="Proteomes" id="UP000652567">
    <property type="component" value="Unassembled WGS sequence"/>
</dbReference>
<keyword evidence="5" id="KW-1185">Reference proteome</keyword>
<dbReference type="GO" id="GO:0003700">
    <property type="term" value="F:DNA-binding transcription factor activity"/>
    <property type="evidence" value="ECO:0007669"/>
    <property type="project" value="InterPro"/>
</dbReference>
<evidence type="ECO:0000256" key="2">
    <source>
        <dbReference type="ARBA" id="ARBA00023163"/>
    </source>
</evidence>
<dbReference type="RefSeq" id="WP_193906380.1">
    <property type="nucleotide sequence ID" value="NZ_PRDL01000001.1"/>
</dbReference>
<dbReference type="AlphaFoldDB" id="A0A928V3A5"/>
<proteinExistence type="predicted"/>
<dbReference type="PANTHER" id="PTHR43436">
    <property type="entry name" value="ARAC-FAMILY TRANSCRIPTIONAL REGULATOR"/>
    <property type="match status" value="1"/>
</dbReference>
<dbReference type="InterPro" id="IPR009057">
    <property type="entry name" value="Homeodomain-like_sf"/>
</dbReference>
<keyword evidence="2" id="KW-0804">Transcription</keyword>
<dbReference type="GO" id="GO:0043565">
    <property type="term" value="F:sequence-specific DNA binding"/>
    <property type="evidence" value="ECO:0007669"/>
    <property type="project" value="InterPro"/>
</dbReference>
<dbReference type="SUPFAM" id="SSF46689">
    <property type="entry name" value="Homeodomain-like"/>
    <property type="match status" value="2"/>
</dbReference>
<name>A0A928V3A5_9GAMM</name>
<dbReference type="Gene3D" id="1.10.10.60">
    <property type="entry name" value="Homeodomain-like"/>
    <property type="match status" value="1"/>
</dbReference>
<evidence type="ECO:0000313" key="5">
    <source>
        <dbReference type="Proteomes" id="UP000652567"/>
    </source>
</evidence>
<gene>
    <name evidence="4" type="ORF">C4F51_01050</name>
</gene>
<dbReference type="PROSITE" id="PS01124">
    <property type="entry name" value="HTH_ARAC_FAMILY_2"/>
    <property type="match status" value="1"/>
</dbReference>
<feature type="domain" description="HTH araC/xylS-type" evidence="3">
    <location>
        <begin position="192"/>
        <end position="290"/>
    </location>
</feature>
<accession>A0A928V3A5</accession>
<keyword evidence="1" id="KW-0805">Transcription regulation</keyword>
<evidence type="ECO:0000259" key="3">
    <source>
        <dbReference type="PROSITE" id="PS01124"/>
    </source>
</evidence>
<dbReference type="Pfam" id="PF12833">
    <property type="entry name" value="HTH_18"/>
    <property type="match status" value="1"/>
</dbReference>
<reference evidence="4" key="1">
    <citation type="submission" date="2018-07" db="EMBL/GenBank/DDBJ databases">
        <title>Genome assembly of strain Ka43.</title>
        <authorList>
            <person name="Kukolya J."/>
            <person name="Nagy I."/>
            <person name="Horvath B."/>
            <person name="Toth A."/>
        </authorList>
    </citation>
    <scope>NUCLEOTIDE SEQUENCE</scope>
    <source>
        <strain evidence="4">KB43</strain>
    </source>
</reference>
<evidence type="ECO:0000256" key="1">
    <source>
        <dbReference type="ARBA" id="ARBA00023015"/>
    </source>
</evidence>
<dbReference type="EMBL" id="PRDL01000001">
    <property type="protein sequence ID" value="MBE8715772.1"/>
    <property type="molecule type" value="Genomic_DNA"/>
</dbReference>
<dbReference type="InterPro" id="IPR018060">
    <property type="entry name" value="HTH_AraC"/>
</dbReference>
<evidence type="ECO:0000313" key="4">
    <source>
        <dbReference type="EMBL" id="MBE8715772.1"/>
    </source>
</evidence>
<dbReference type="Pfam" id="PF06719">
    <property type="entry name" value="AraC_N"/>
    <property type="match status" value="1"/>
</dbReference>